<organism evidence="2 3">
    <name type="scientific">Niveispirillum lacus</name>
    <dbReference type="NCBI Taxonomy" id="1981099"/>
    <lineage>
        <taxon>Bacteria</taxon>
        <taxon>Pseudomonadati</taxon>
        <taxon>Pseudomonadota</taxon>
        <taxon>Alphaproteobacteria</taxon>
        <taxon>Rhodospirillales</taxon>
        <taxon>Azospirillaceae</taxon>
        <taxon>Niveispirillum</taxon>
    </lineage>
</organism>
<accession>A0A255YW06</accession>
<dbReference type="NCBIfam" id="NF047650">
    <property type="entry name" value="lipo_NMCC_0638"/>
    <property type="match status" value="1"/>
</dbReference>
<sequence length="221" mass="24612">MKEQSLGGEMRKVILTAMLALVPLMAFADEKTGDDRVGFSFDMKGAPSQDKQEIARSVEVFDVFMESCLSWKFKRKAAFIEKIKANGYSEMSKEAVKAVLKGKEGIGWVNGDPTSSERIEVIYQEAPSRTCSIFAYNGNTENHEYAAQQMLTALDASLPGISFKQLPPKQVEGGTRRIRGYVLGFVEEGKEAEASWDSLVMFVVDPAPDAPFRVLYTRMEQ</sequence>
<keyword evidence="1" id="KW-0732">Signal</keyword>
<proteinExistence type="predicted"/>
<keyword evidence="3" id="KW-1185">Reference proteome</keyword>
<reference evidence="2 3" key="1">
    <citation type="submission" date="2017-07" db="EMBL/GenBank/DDBJ databases">
        <title>Niveispirillum cyanobacteriorum sp. nov., isolated from cyanobacterial aggregates in a eutrophic lake.</title>
        <authorList>
            <person name="Cai H."/>
        </authorList>
    </citation>
    <scope>NUCLEOTIDE SEQUENCE [LARGE SCALE GENOMIC DNA]</scope>
    <source>
        <strain evidence="3">TH1-14</strain>
    </source>
</reference>
<dbReference type="Proteomes" id="UP000216998">
    <property type="component" value="Unassembled WGS sequence"/>
</dbReference>
<evidence type="ECO:0000313" key="2">
    <source>
        <dbReference type="EMBL" id="OYQ33417.1"/>
    </source>
</evidence>
<gene>
    <name evidence="2" type="ORF">CHU95_13470</name>
</gene>
<comment type="caution">
    <text evidence="2">The sequence shown here is derived from an EMBL/GenBank/DDBJ whole genome shotgun (WGS) entry which is preliminary data.</text>
</comment>
<feature type="signal peptide" evidence="1">
    <location>
        <begin position="1"/>
        <end position="28"/>
    </location>
</feature>
<protein>
    <submittedName>
        <fullName evidence="2">Uncharacterized protein</fullName>
    </submittedName>
</protein>
<dbReference type="AlphaFoldDB" id="A0A255YW06"/>
<name>A0A255YW06_9PROT</name>
<evidence type="ECO:0000313" key="3">
    <source>
        <dbReference type="Proteomes" id="UP000216998"/>
    </source>
</evidence>
<dbReference type="EMBL" id="NOXU01000030">
    <property type="protein sequence ID" value="OYQ33417.1"/>
    <property type="molecule type" value="Genomic_DNA"/>
</dbReference>
<feature type="chain" id="PRO_5012400569" evidence="1">
    <location>
        <begin position="29"/>
        <end position="221"/>
    </location>
</feature>
<evidence type="ECO:0000256" key="1">
    <source>
        <dbReference type="SAM" id="SignalP"/>
    </source>
</evidence>